<name>N6U2C0_DENPD</name>
<proteinExistence type="predicted"/>
<dbReference type="Proteomes" id="UP000030742">
    <property type="component" value="Unassembled WGS sequence"/>
</dbReference>
<dbReference type="AlphaFoldDB" id="N6U2C0"/>
<evidence type="ECO:0000313" key="2">
    <source>
        <dbReference type="EMBL" id="ERL91299.1"/>
    </source>
</evidence>
<evidence type="ECO:0000313" key="3">
    <source>
        <dbReference type="Proteomes" id="UP000030742"/>
    </source>
</evidence>
<feature type="non-terminal residue" evidence="1">
    <location>
        <position position="1"/>
    </location>
</feature>
<dbReference type="HOGENOM" id="CLU_1449129_0_0_1"/>
<dbReference type="OrthoDB" id="668540at2759"/>
<reference evidence="1 3" key="1">
    <citation type="journal article" date="2013" name="Genome Biol.">
        <title>Draft genome of the mountain pine beetle, Dendroctonus ponderosae Hopkins, a major forest pest.</title>
        <authorList>
            <person name="Keeling C.I."/>
            <person name="Yuen M.M."/>
            <person name="Liao N.Y."/>
            <person name="Docking T.R."/>
            <person name="Chan S.K."/>
            <person name="Taylor G.A."/>
            <person name="Palmquist D.L."/>
            <person name="Jackman S.D."/>
            <person name="Nguyen A."/>
            <person name="Li M."/>
            <person name="Henderson H."/>
            <person name="Janes J.K."/>
            <person name="Zhao Y."/>
            <person name="Pandoh P."/>
            <person name="Moore R."/>
            <person name="Sperling F.A."/>
            <person name="Huber D.P."/>
            <person name="Birol I."/>
            <person name="Jones S.J."/>
            <person name="Bohlmann J."/>
        </authorList>
    </citation>
    <scope>NUCLEOTIDE SEQUENCE</scope>
</reference>
<evidence type="ECO:0000313" key="1">
    <source>
        <dbReference type="EMBL" id="ENN72702.1"/>
    </source>
</evidence>
<dbReference type="EMBL" id="KB632279">
    <property type="protein sequence ID" value="ERL91299.1"/>
    <property type="molecule type" value="Genomic_DNA"/>
</dbReference>
<gene>
    <name evidence="2" type="ORF">D910_08632</name>
    <name evidence="1" type="ORF">YQE_10640</name>
</gene>
<organism evidence="1">
    <name type="scientific">Dendroctonus ponderosae</name>
    <name type="common">Mountain pine beetle</name>
    <dbReference type="NCBI Taxonomy" id="77166"/>
    <lineage>
        <taxon>Eukaryota</taxon>
        <taxon>Metazoa</taxon>
        <taxon>Ecdysozoa</taxon>
        <taxon>Arthropoda</taxon>
        <taxon>Hexapoda</taxon>
        <taxon>Insecta</taxon>
        <taxon>Pterygota</taxon>
        <taxon>Neoptera</taxon>
        <taxon>Endopterygota</taxon>
        <taxon>Coleoptera</taxon>
        <taxon>Polyphaga</taxon>
        <taxon>Cucujiformia</taxon>
        <taxon>Curculionidae</taxon>
        <taxon>Scolytinae</taxon>
        <taxon>Dendroctonus</taxon>
    </lineage>
</organism>
<accession>N6U2C0</accession>
<sequence>MKWLGNNGGVAEVDGIMKSNMDNASNVIGGPQRTQDDAAVGYVYQRPPDPEFPPFGPKQLRWAHGDDAIIENHDKWKYPSVTQGTTAAGSPSMQGPKIPTPPTGIPTGAHYGAALPSSLYDLNPHSKPHMAQLGGEQLIYMPGGHQLAAHGHGGLSLHHHYLQQQTQLAVQAAQQQSLRQVQQQVRA</sequence>
<protein>
    <submittedName>
        <fullName evidence="1">Uncharacterized protein</fullName>
    </submittedName>
</protein>
<dbReference type="EMBL" id="KB741212">
    <property type="protein sequence ID" value="ENN72702.1"/>
    <property type="molecule type" value="Genomic_DNA"/>
</dbReference>